<feature type="region of interest" description="Disordered" evidence="1">
    <location>
        <begin position="27"/>
        <end position="46"/>
    </location>
</feature>
<proteinExistence type="predicted"/>
<sequence>MIRTTPARPVSVEAVFPDLAAYRSRTTRLHPRPGRPGMRDSHVGGPMLWPDGEPWPVCRERHNPETEGYLPDEFRRARAADEWPRSQAWPGGAGTPGEDGPVPFMGLAQIFRRDVPGLAAGPDGADLVQLFRCPFAHSPYLDRRYHLRWRHAAKTEHADRFLAATPEVPLLRWEHELPEPCVLHPEEVDTYPWAEDDTLPAPLIALIDSWDDAQAAEHGPDAPNYQSDLSIPPGWRVGGYPSWASTGPMSIDCASCATPMRLLLTAGGEEMDAGSHSWMPLEDRDPSLRGLASVKGGWSVAQPTRLRFGRDRDLHVFTCPANPGHPPQWVLS</sequence>
<keyword evidence="3" id="KW-1185">Reference proteome</keyword>
<organism evidence="2 3">
    <name type="scientific">Streptomyces solicathayae</name>
    <dbReference type="NCBI Taxonomy" id="3081768"/>
    <lineage>
        <taxon>Bacteria</taxon>
        <taxon>Bacillati</taxon>
        <taxon>Actinomycetota</taxon>
        <taxon>Actinomycetes</taxon>
        <taxon>Kitasatosporales</taxon>
        <taxon>Streptomycetaceae</taxon>
        <taxon>Streptomyces</taxon>
    </lineage>
</organism>
<accession>A0ABZ0M3W4</accession>
<dbReference type="Gene3D" id="2.30.320.10">
    <property type="entry name" value="YwqG-like"/>
    <property type="match status" value="1"/>
</dbReference>
<protein>
    <recommendedName>
        <fullName evidence="4">LigA protein</fullName>
    </recommendedName>
</protein>
<reference evidence="2 3" key="1">
    <citation type="submission" date="2023-10" db="EMBL/GenBank/DDBJ databases">
        <title>The genome sequence of Streptomyces sp. HUAS YS2.</title>
        <authorList>
            <person name="Mo P."/>
        </authorList>
    </citation>
    <scope>NUCLEOTIDE SEQUENCE [LARGE SCALE GENOMIC DNA]</scope>
    <source>
        <strain evidence="2 3">HUAS YS2</strain>
    </source>
</reference>
<evidence type="ECO:0008006" key="4">
    <source>
        <dbReference type="Google" id="ProtNLM"/>
    </source>
</evidence>
<dbReference type="EMBL" id="CP137573">
    <property type="protein sequence ID" value="WOX26469.1"/>
    <property type="molecule type" value="Genomic_DNA"/>
</dbReference>
<evidence type="ECO:0000313" key="2">
    <source>
        <dbReference type="EMBL" id="WOX26469.1"/>
    </source>
</evidence>
<evidence type="ECO:0000256" key="1">
    <source>
        <dbReference type="SAM" id="MobiDB-lite"/>
    </source>
</evidence>
<evidence type="ECO:0000313" key="3">
    <source>
        <dbReference type="Proteomes" id="UP001301731"/>
    </source>
</evidence>
<name>A0ABZ0M3W4_9ACTN</name>
<gene>
    <name evidence="2" type="ORF">R2D22_35880</name>
</gene>
<dbReference type="RefSeq" id="WP_318109488.1">
    <property type="nucleotide sequence ID" value="NZ_CP137573.1"/>
</dbReference>
<dbReference type="Proteomes" id="UP001301731">
    <property type="component" value="Chromosome"/>
</dbReference>